<evidence type="ECO:0000256" key="10">
    <source>
        <dbReference type="ARBA" id="ARBA00042072"/>
    </source>
</evidence>
<comment type="caution">
    <text evidence="12">The sequence shown here is derived from an EMBL/GenBank/DDBJ whole genome shotgun (WGS) entry which is preliminary data.</text>
</comment>
<dbReference type="PANTHER" id="PTHR36203:SF1">
    <property type="entry name" value="ASCORBATE-SPECIFIC PTS SYSTEM EIIA COMPONENT"/>
    <property type="match status" value="1"/>
</dbReference>
<dbReference type="GO" id="GO:0016301">
    <property type="term" value="F:kinase activity"/>
    <property type="evidence" value="ECO:0007669"/>
    <property type="project" value="UniProtKB-KW"/>
</dbReference>
<dbReference type="Pfam" id="PF00359">
    <property type="entry name" value="PTS_EIIA_2"/>
    <property type="match status" value="1"/>
</dbReference>
<evidence type="ECO:0000256" key="7">
    <source>
        <dbReference type="ARBA" id="ARBA00022777"/>
    </source>
</evidence>
<keyword evidence="4" id="KW-0597">Phosphoprotein</keyword>
<dbReference type="InterPro" id="IPR002178">
    <property type="entry name" value="PTS_EIIA_type-2_dom"/>
</dbReference>
<sequence length="152" mass="17515">MLDDILTQESVQYIECVESWKEAVVICVQPLIDQGKVDCEYISAVNRNIERYGSNFVIYPYIILPHARPEQGVKENAVSILLTKTPFHFDDNKTPVRLVIVMAPMDSKSHLQILKEISGMLYDRNSIQSIMESKSKGQLYQRIRERIGKEVK</sequence>
<evidence type="ECO:0000313" key="12">
    <source>
        <dbReference type="EMBL" id="RHM08816.1"/>
    </source>
</evidence>
<dbReference type="PROSITE" id="PS51094">
    <property type="entry name" value="PTS_EIIA_TYPE_2"/>
    <property type="match status" value="1"/>
</dbReference>
<feature type="domain" description="PTS EIIA type-2" evidence="11">
    <location>
        <begin position="4"/>
        <end position="146"/>
    </location>
</feature>
<comment type="function">
    <text evidence="8">The phosphoenolpyruvate-dependent sugar phosphotransferase system (sugar PTS), a major carbohydrate active transport system, catalyzes the phosphorylation of incoming sugar substrates concomitantly with their translocation across the cell membrane. The enzyme II UlaABC PTS system is involved in ascorbate transport.</text>
</comment>
<evidence type="ECO:0000313" key="13">
    <source>
        <dbReference type="Proteomes" id="UP000284868"/>
    </source>
</evidence>
<gene>
    <name evidence="12" type="ORF">DWZ83_07820</name>
</gene>
<organism evidence="12 13">
    <name type="scientific">Amedibacillus dolichus</name>
    <dbReference type="NCBI Taxonomy" id="31971"/>
    <lineage>
        <taxon>Bacteria</taxon>
        <taxon>Bacillati</taxon>
        <taxon>Bacillota</taxon>
        <taxon>Erysipelotrichia</taxon>
        <taxon>Erysipelotrichales</taxon>
        <taxon>Erysipelotrichaceae</taxon>
        <taxon>Amedibacillus</taxon>
    </lineage>
</organism>
<proteinExistence type="predicted"/>
<dbReference type="Proteomes" id="UP000284868">
    <property type="component" value="Unassembled WGS sequence"/>
</dbReference>
<dbReference type="CDD" id="cd00211">
    <property type="entry name" value="PTS_IIA_fru"/>
    <property type="match status" value="1"/>
</dbReference>
<protein>
    <recommendedName>
        <fullName evidence="9">Ascorbate-specific PTS system EIIA component</fullName>
    </recommendedName>
    <alternativeName>
        <fullName evidence="10">Ascorbate-specific phosphotransferase enzyme IIA component</fullName>
    </alternativeName>
</protein>
<evidence type="ECO:0000256" key="8">
    <source>
        <dbReference type="ARBA" id="ARBA00037387"/>
    </source>
</evidence>
<keyword evidence="7" id="KW-0418">Kinase</keyword>
<reference evidence="12 13" key="1">
    <citation type="submission" date="2018-08" db="EMBL/GenBank/DDBJ databases">
        <title>A genome reference for cultivated species of the human gut microbiota.</title>
        <authorList>
            <person name="Zou Y."/>
            <person name="Xue W."/>
            <person name="Luo G."/>
        </authorList>
    </citation>
    <scope>NUCLEOTIDE SEQUENCE [LARGE SCALE GENOMIC DNA]</scope>
    <source>
        <strain evidence="12 13">AF35-6BH</strain>
    </source>
</reference>
<keyword evidence="13" id="KW-1185">Reference proteome</keyword>
<dbReference type="SUPFAM" id="SSF55804">
    <property type="entry name" value="Phoshotransferase/anion transport protein"/>
    <property type="match status" value="1"/>
</dbReference>
<keyword evidence="5" id="KW-0808">Transferase</keyword>
<dbReference type="RefSeq" id="WP_022419898.1">
    <property type="nucleotide sequence ID" value="NZ_CAJKGD010000003.1"/>
</dbReference>
<dbReference type="InterPro" id="IPR051351">
    <property type="entry name" value="Ascorbate-PTS_EIIA_comp"/>
</dbReference>
<keyword evidence="3" id="KW-0963">Cytoplasm</keyword>
<dbReference type="OrthoDB" id="369398at2"/>
<keyword evidence="2" id="KW-0813">Transport</keyword>
<keyword evidence="12" id="KW-0762">Sugar transport</keyword>
<dbReference type="GO" id="GO:0009401">
    <property type="term" value="P:phosphoenolpyruvate-dependent sugar phosphotransferase system"/>
    <property type="evidence" value="ECO:0007669"/>
    <property type="project" value="UniProtKB-KW"/>
</dbReference>
<evidence type="ECO:0000259" key="11">
    <source>
        <dbReference type="PROSITE" id="PS51094"/>
    </source>
</evidence>
<evidence type="ECO:0000256" key="6">
    <source>
        <dbReference type="ARBA" id="ARBA00022683"/>
    </source>
</evidence>
<accession>A0A415P822</accession>
<dbReference type="InterPro" id="IPR016152">
    <property type="entry name" value="PTrfase/Anion_transptr"/>
</dbReference>
<dbReference type="AlphaFoldDB" id="A0A415P822"/>
<dbReference type="EMBL" id="QRPK01000044">
    <property type="protein sequence ID" value="RHM08816.1"/>
    <property type="molecule type" value="Genomic_DNA"/>
</dbReference>
<name>A0A415P822_9FIRM</name>
<evidence type="ECO:0000256" key="9">
    <source>
        <dbReference type="ARBA" id="ARBA00041175"/>
    </source>
</evidence>
<dbReference type="GO" id="GO:0005737">
    <property type="term" value="C:cytoplasm"/>
    <property type="evidence" value="ECO:0007669"/>
    <property type="project" value="UniProtKB-SubCell"/>
</dbReference>
<evidence type="ECO:0000256" key="2">
    <source>
        <dbReference type="ARBA" id="ARBA00022448"/>
    </source>
</evidence>
<evidence type="ECO:0000256" key="5">
    <source>
        <dbReference type="ARBA" id="ARBA00022679"/>
    </source>
</evidence>
<dbReference type="Gene3D" id="3.40.930.10">
    <property type="entry name" value="Mannitol-specific EII, Chain A"/>
    <property type="match status" value="1"/>
</dbReference>
<dbReference type="PANTHER" id="PTHR36203">
    <property type="entry name" value="ASCORBATE-SPECIFIC PTS SYSTEM EIIA COMPONENT"/>
    <property type="match status" value="1"/>
</dbReference>
<keyword evidence="6" id="KW-0598">Phosphotransferase system</keyword>
<evidence type="ECO:0000256" key="4">
    <source>
        <dbReference type="ARBA" id="ARBA00022553"/>
    </source>
</evidence>
<evidence type="ECO:0000256" key="3">
    <source>
        <dbReference type="ARBA" id="ARBA00022490"/>
    </source>
</evidence>
<evidence type="ECO:0000256" key="1">
    <source>
        <dbReference type="ARBA" id="ARBA00004496"/>
    </source>
</evidence>
<comment type="subcellular location">
    <subcellularLocation>
        <location evidence="1">Cytoplasm</location>
    </subcellularLocation>
</comment>